<feature type="signal peptide" evidence="3">
    <location>
        <begin position="1"/>
        <end position="19"/>
    </location>
</feature>
<organism evidence="5 6">
    <name type="scientific">Aromia moschata</name>
    <dbReference type="NCBI Taxonomy" id="1265417"/>
    <lineage>
        <taxon>Eukaryota</taxon>
        <taxon>Metazoa</taxon>
        <taxon>Ecdysozoa</taxon>
        <taxon>Arthropoda</taxon>
        <taxon>Hexapoda</taxon>
        <taxon>Insecta</taxon>
        <taxon>Pterygota</taxon>
        <taxon>Neoptera</taxon>
        <taxon>Endopterygota</taxon>
        <taxon>Coleoptera</taxon>
        <taxon>Polyphaga</taxon>
        <taxon>Cucujiformia</taxon>
        <taxon>Chrysomeloidea</taxon>
        <taxon>Cerambycidae</taxon>
        <taxon>Cerambycinae</taxon>
        <taxon>Callichromatini</taxon>
        <taxon>Aromia</taxon>
    </lineage>
</organism>
<evidence type="ECO:0000313" key="5">
    <source>
        <dbReference type="EMBL" id="KAJ8945884.1"/>
    </source>
</evidence>
<dbReference type="InterPro" id="IPR017937">
    <property type="entry name" value="Thioredoxin_CS"/>
</dbReference>
<dbReference type="AlphaFoldDB" id="A0AAV8Y6K9"/>
<dbReference type="GO" id="GO:0006457">
    <property type="term" value="P:protein folding"/>
    <property type="evidence" value="ECO:0007669"/>
    <property type="project" value="TreeGrafter"/>
</dbReference>
<dbReference type="GO" id="GO:0005783">
    <property type="term" value="C:endoplasmic reticulum"/>
    <property type="evidence" value="ECO:0007669"/>
    <property type="project" value="TreeGrafter"/>
</dbReference>
<feature type="chain" id="PRO_5044001224" description="Thioredoxin domain-containing protein" evidence="3">
    <location>
        <begin position="20"/>
        <end position="367"/>
    </location>
</feature>
<evidence type="ECO:0000259" key="4">
    <source>
        <dbReference type="PROSITE" id="PS51352"/>
    </source>
</evidence>
<dbReference type="Pfam" id="PF00085">
    <property type="entry name" value="Thioredoxin"/>
    <property type="match status" value="3"/>
</dbReference>
<dbReference type="EMBL" id="JAPWTK010000204">
    <property type="protein sequence ID" value="KAJ8945884.1"/>
    <property type="molecule type" value="Genomic_DNA"/>
</dbReference>
<sequence length="367" mass="41845">MQFLLCALSVLSLFSTIYAHEEDVHTAKYDTDNFSDELAKNNHFVMFYAPWCGHCQSLAPTWEQLAEMLNEDNSNLKIAKVDCMKDSKVCSDQEITSYPTLKFYKLGDSKGIRFAGTRDLPSLTTFIRGQLREDEEDIEEVTGPQPVDGLVELTEETFDSYVESGKHFIKFYAPWCGHCQKLAPTWVQLAKSLELEDVSIGKVDCTQHRTVCNNFEVDKYQGGRSHEDLKSYVNKMLGAGKEEQKEEEHGDDTPSPVLELTGETFQGGIQSGYTFVKFYAPWCGHCKRLAPTWDSLGKKFLDRPDVSIVKVDCTLEANKRLCNDEEVEGFPTIYLYKNGQRVSEYSGSRSLDDMYDFINKHMVHEEL</sequence>
<dbReference type="PROSITE" id="PS00194">
    <property type="entry name" value="THIOREDOXIN_1"/>
    <property type="match status" value="3"/>
</dbReference>
<dbReference type="PROSITE" id="PS51352">
    <property type="entry name" value="THIOREDOXIN_2"/>
    <property type="match status" value="2"/>
</dbReference>
<accession>A0AAV8Y6K9</accession>
<dbReference type="Proteomes" id="UP001162162">
    <property type="component" value="Unassembled WGS sequence"/>
</dbReference>
<evidence type="ECO:0000256" key="1">
    <source>
        <dbReference type="ARBA" id="ARBA00006347"/>
    </source>
</evidence>
<dbReference type="PRINTS" id="PR00421">
    <property type="entry name" value="THIOREDOXIN"/>
</dbReference>
<proteinExistence type="inferred from homology"/>
<feature type="domain" description="Thioredoxin" evidence="4">
    <location>
        <begin position="8"/>
        <end position="132"/>
    </location>
</feature>
<dbReference type="SUPFAM" id="SSF52833">
    <property type="entry name" value="Thioredoxin-like"/>
    <property type="match status" value="3"/>
</dbReference>
<dbReference type="InterPro" id="IPR013766">
    <property type="entry name" value="Thioredoxin_domain"/>
</dbReference>
<gene>
    <name evidence="5" type="ORF">NQ318_002725</name>
</gene>
<evidence type="ECO:0000256" key="2">
    <source>
        <dbReference type="ARBA" id="ARBA00022729"/>
    </source>
</evidence>
<protein>
    <recommendedName>
        <fullName evidence="4">Thioredoxin domain-containing protein</fullName>
    </recommendedName>
</protein>
<dbReference type="PANTHER" id="PTHR45672:SF3">
    <property type="entry name" value="THIOREDOXIN DOMAIN-CONTAINING PROTEIN 5"/>
    <property type="match status" value="1"/>
</dbReference>
<name>A0AAV8Y6K9_9CUCU</name>
<evidence type="ECO:0000256" key="3">
    <source>
        <dbReference type="SAM" id="SignalP"/>
    </source>
</evidence>
<dbReference type="InterPro" id="IPR051063">
    <property type="entry name" value="PDI"/>
</dbReference>
<comment type="caution">
    <text evidence="5">The sequence shown here is derived from an EMBL/GenBank/DDBJ whole genome shotgun (WGS) entry which is preliminary data.</text>
</comment>
<keyword evidence="6" id="KW-1185">Reference proteome</keyword>
<comment type="similarity">
    <text evidence="1">Belongs to the protein disulfide isomerase family.</text>
</comment>
<dbReference type="InterPro" id="IPR036249">
    <property type="entry name" value="Thioredoxin-like_sf"/>
</dbReference>
<evidence type="ECO:0000313" key="6">
    <source>
        <dbReference type="Proteomes" id="UP001162162"/>
    </source>
</evidence>
<reference evidence="5" key="1">
    <citation type="journal article" date="2023" name="Insect Mol. Biol.">
        <title>Genome sequencing provides insights into the evolution of gene families encoding plant cell wall-degrading enzymes in longhorned beetles.</title>
        <authorList>
            <person name="Shin N.R."/>
            <person name="Okamura Y."/>
            <person name="Kirsch R."/>
            <person name="Pauchet Y."/>
        </authorList>
    </citation>
    <scope>NUCLEOTIDE SEQUENCE</scope>
    <source>
        <strain evidence="5">AMC_N1</strain>
    </source>
</reference>
<dbReference type="Gene3D" id="3.40.30.10">
    <property type="entry name" value="Glutaredoxin"/>
    <property type="match status" value="3"/>
</dbReference>
<dbReference type="GO" id="GO:0003756">
    <property type="term" value="F:protein disulfide isomerase activity"/>
    <property type="evidence" value="ECO:0007669"/>
    <property type="project" value="TreeGrafter"/>
</dbReference>
<feature type="domain" description="Thioredoxin" evidence="4">
    <location>
        <begin position="249"/>
        <end position="363"/>
    </location>
</feature>
<dbReference type="PANTHER" id="PTHR45672">
    <property type="entry name" value="PROTEIN DISULFIDE-ISOMERASE C17H9.14C-RELATED"/>
    <property type="match status" value="1"/>
</dbReference>
<keyword evidence="2 3" id="KW-0732">Signal</keyword>